<dbReference type="Pfam" id="PF00734">
    <property type="entry name" value="CBM_1"/>
    <property type="match status" value="2"/>
</dbReference>
<protein>
    <submittedName>
        <fullName evidence="5">Cellulose-binding domain, fungal, Cellulose-binding domain superfamily</fullName>
    </submittedName>
</protein>
<evidence type="ECO:0000313" key="6">
    <source>
        <dbReference type="Proteomes" id="UP001056384"/>
    </source>
</evidence>
<dbReference type="InterPro" id="IPR000254">
    <property type="entry name" value="CBD"/>
</dbReference>
<evidence type="ECO:0000256" key="1">
    <source>
        <dbReference type="ARBA" id="ARBA00022729"/>
    </source>
</evidence>
<dbReference type="PROSITE" id="PS51164">
    <property type="entry name" value="CBM1_2"/>
    <property type="match status" value="2"/>
</dbReference>
<feature type="domain" description="CBM1" evidence="4">
    <location>
        <begin position="183"/>
        <end position="219"/>
    </location>
</feature>
<keyword evidence="1 3" id="KW-0732">Signal</keyword>
<evidence type="ECO:0000259" key="4">
    <source>
        <dbReference type="PROSITE" id="PS51164"/>
    </source>
</evidence>
<feature type="signal peptide" evidence="3">
    <location>
        <begin position="1"/>
        <end position="19"/>
    </location>
</feature>
<dbReference type="OrthoDB" id="5313668at2759"/>
<feature type="region of interest" description="Disordered" evidence="2">
    <location>
        <begin position="40"/>
        <end position="72"/>
    </location>
</feature>
<organism evidence="5 6">
    <name type="scientific">Septoria linicola</name>
    <dbReference type="NCBI Taxonomy" id="215465"/>
    <lineage>
        <taxon>Eukaryota</taxon>
        <taxon>Fungi</taxon>
        <taxon>Dikarya</taxon>
        <taxon>Ascomycota</taxon>
        <taxon>Pezizomycotina</taxon>
        <taxon>Dothideomycetes</taxon>
        <taxon>Dothideomycetidae</taxon>
        <taxon>Mycosphaerellales</taxon>
        <taxon>Mycosphaerellaceae</taxon>
        <taxon>Septoria</taxon>
    </lineage>
</organism>
<reference evidence="5" key="1">
    <citation type="submission" date="2022-06" db="EMBL/GenBank/DDBJ databases">
        <title>Complete genome sequences of two strains of the flax pathogen Septoria linicola.</title>
        <authorList>
            <person name="Lapalu N."/>
            <person name="Simon A."/>
            <person name="Demenou B."/>
            <person name="Paumier D."/>
            <person name="Guillot M.-P."/>
            <person name="Gout L."/>
            <person name="Valade R."/>
        </authorList>
    </citation>
    <scope>NUCLEOTIDE SEQUENCE</scope>
    <source>
        <strain evidence="5">SE15195</strain>
    </source>
</reference>
<keyword evidence="6" id="KW-1185">Reference proteome</keyword>
<dbReference type="GO" id="GO:0005576">
    <property type="term" value="C:extracellular region"/>
    <property type="evidence" value="ECO:0007669"/>
    <property type="project" value="InterPro"/>
</dbReference>
<gene>
    <name evidence="5" type="ORF">Slin15195_G123510</name>
</gene>
<evidence type="ECO:0000256" key="3">
    <source>
        <dbReference type="SAM" id="SignalP"/>
    </source>
</evidence>
<evidence type="ECO:0000256" key="2">
    <source>
        <dbReference type="SAM" id="MobiDB-lite"/>
    </source>
</evidence>
<dbReference type="SMART" id="SM00236">
    <property type="entry name" value="fCBD"/>
    <property type="match status" value="2"/>
</dbReference>
<dbReference type="InterPro" id="IPR035971">
    <property type="entry name" value="CBD_sf"/>
</dbReference>
<dbReference type="EMBL" id="CP099429">
    <property type="protein sequence ID" value="USW59032.1"/>
    <property type="molecule type" value="Genomic_DNA"/>
</dbReference>
<feature type="chain" id="PRO_5040175896" evidence="3">
    <location>
        <begin position="20"/>
        <end position="219"/>
    </location>
</feature>
<accession>A0A9Q9AZS4</accession>
<feature type="domain" description="CBM1" evidence="4">
    <location>
        <begin position="140"/>
        <end position="176"/>
    </location>
</feature>
<dbReference type="SUPFAM" id="SSF57180">
    <property type="entry name" value="Cellulose-binding domain"/>
    <property type="match status" value="2"/>
</dbReference>
<evidence type="ECO:0000313" key="5">
    <source>
        <dbReference type="EMBL" id="USW59032.1"/>
    </source>
</evidence>
<dbReference type="Proteomes" id="UP001056384">
    <property type="component" value="Chromosome 12"/>
</dbReference>
<feature type="compositionally biased region" description="Basic and acidic residues" evidence="2">
    <location>
        <begin position="60"/>
        <end position="72"/>
    </location>
</feature>
<dbReference type="GO" id="GO:0030248">
    <property type="term" value="F:cellulose binding"/>
    <property type="evidence" value="ECO:0007669"/>
    <property type="project" value="InterPro"/>
</dbReference>
<dbReference type="AlphaFoldDB" id="A0A9Q9AZS4"/>
<dbReference type="GO" id="GO:0005975">
    <property type="term" value="P:carbohydrate metabolic process"/>
    <property type="evidence" value="ECO:0007669"/>
    <property type="project" value="InterPro"/>
</dbReference>
<proteinExistence type="predicted"/>
<sequence>MRVAQRLQLCLLLTISVHAAVSKKAAGYDCMATFYDGAAPNSSEEEHGKAPSTHSEAVMAEERRLEDEHRRQQRKDFVALATTMKPIYKDDNRPIEYSESHEVDQHDVVEAEAIVAEAAYTPKQQLKRQAPRRPWNPPNGVVPVYGQCGGRDYFGPQDCDFDTFCHPKDQYYSQCVPLPTPPGYVDRYGQCGGENYFGNTLCRPDTFCTYQKPFYSQCL</sequence>
<name>A0A9Q9AZS4_9PEZI</name>